<dbReference type="Gene3D" id="1.10.287.110">
    <property type="entry name" value="DnaJ domain"/>
    <property type="match status" value="1"/>
</dbReference>
<gene>
    <name evidence="2" type="ORF">LCGC14_1144740</name>
</gene>
<reference evidence="2" key="1">
    <citation type="journal article" date="2015" name="Nature">
        <title>Complex archaea that bridge the gap between prokaryotes and eukaryotes.</title>
        <authorList>
            <person name="Spang A."/>
            <person name="Saw J.H."/>
            <person name="Jorgensen S.L."/>
            <person name="Zaremba-Niedzwiedzka K."/>
            <person name="Martijn J."/>
            <person name="Lind A.E."/>
            <person name="van Eijk R."/>
            <person name="Schleper C."/>
            <person name="Guy L."/>
            <person name="Ettema T.J."/>
        </authorList>
    </citation>
    <scope>NUCLEOTIDE SEQUENCE</scope>
</reference>
<dbReference type="AlphaFoldDB" id="A0A0F9LXB8"/>
<dbReference type="EMBL" id="LAZR01005460">
    <property type="protein sequence ID" value="KKM99764.1"/>
    <property type="molecule type" value="Genomic_DNA"/>
</dbReference>
<dbReference type="InterPro" id="IPR001623">
    <property type="entry name" value="DnaJ_domain"/>
</dbReference>
<sequence length="181" mass="20041">MQSRDFIEQLMLKLGGVALIPSTEAEAASVWVGEDDAPNGVAGYYERKRLAAPHHLAADSTQAQLTFTLEGVKYDLRCRHGATEGENLEAVVDVLRTLLHWESQGIVSFTEGLQPFTAPGTEWWRILRVAPDATEPEIRSAFHRLAREHHPDRGGDETQFKQLQSAYDHALDQTHTGGVVG</sequence>
<comment type="caution">
    <text evidence="2">The sequence shown here is derived from an EMBL/GenBank/DDBJ whole genome shotgun (WGS) entry which is preliminary data.</text>
</comment>
<evidence type="ECO:0000259" key="1">
    <source>
        <dbReference type="PROSITE" id="PS50076"/>
    </source>
</evidence>
<dbReference type="InterPro" id="IPR050817">
    <property type="entry name" value="DjlA_DnaK_co-chaperone"/>
</dbReference>
<accession>A0A0F9LXB8</accession>
<dbReference type="PROSITE" id="PS50076">
    <property type="entry name" value="DNAJ_2"/>
    <property type="match status" value="1"/>
</dbReference>
<dbReference type="SMART" id="SM00271">
    <property type="entry name" value="DnaJ"/>
    <property type="match status" value="1"/>
</dbReference>
<dbReference type="PANTHER" id="PTHR24074">
    <property type="entry name" value="CO-CHAPERONE PROTEIN DJLA"/>
    <property type="match status" value="1"/>
</dbReference>
<feature type="domain" description="J" evidence="1">
    <location>
        <begin position="122"/>
        <end position="175"/>
    </location>
</feature>
<dbReference type="Pfam" id="PF00226">
    <property type="entry name" value="DnaJ"/>
    <property type="match status" value="1"/>
</dbReference>
<dbReference type="InterPro" id="IPR036869">
    <property type="entry name" value="J_dom_sf"/>
</dbReference>
<dbReference type="CDD" id="cd06257">
    <property type="entry name" value="DnaJ"/>
    <property type="match status" value="1"/>
</dbReference>
<organism evidence="2">
    <name type="scientific">marine sediment metagenome</name>
    <dbReference type="NCBI Taxonomy" id="412755"/>
    <lineage>
        <taxon>unclassified sequences</taxon>
        <taxon>metagenomes</taxon>
        <taxon>ecological metagenomes</taxon>
    </lineage>
</organism>
<protein>
    <recommendedName>
        <fullName evidence="1">J domain-containing protein</fullName>
    </recommendedName>
</protein>
<name>A0A0F9LXB8_9ZZZZ</name>
<dbReference type="SUPFAM" id="SSF46565">
    <property type="entry name" value="Chaperone J-domain"/>
    <property type="match status" value="1"/>
</dbReference>
<evidence type="ECO:0000313" key="2">
    <source>
        <dbReference type="EMBL" id="KKM99764.1"/>
    </source>
</evidence>
<proteinExistence type="predicted"/>